<reference evidence="2 3" key="1">
    <citation type="journal article" date="2018" name="Biotechnol. Biofuels">
        <title>Integrative visual omics of the white-rot fungus Polyporus brumalis exposes the biotechnological potential of its oxidative enzymes for delignifying raw plant biomass.</title>
        <authorList>
            <person name="Miyauchi S."/>
            <person name="Rancon A."/>
            <person name="Drula E."/>
            <person name="Hage H."/>
            <person name="Chaduli D."/>
            <person name="Favel A."/>
            <person name="Grisel S."/>
            <person name="Henrissat B."/>
            <person name="Herpoel-Gimbert I."/>
            <person name="Ruiz-Duenas F.J."/>
            <person name="Chevret D."/>
            <person name="Hainaut M."/>
            <person name="Lin J."/>
            <person name="Wang M."/>
            <person name="Pangilinan J."/>
            <person name="Lipzen A."/>
            <person name="Lesage-Meessen L."/>
            <person name="Navarro D."/>
            <person name="Riley R."/>
            <person name="Grigoriev I.V."/>
            <person name="Zhou S."/>
            <person name="Raouche S."/>
            <person name="Rosso M.N."/>
        </authorList>
    </citation>
    <scope>NUCLEOTIDE SEQUENCE [LARGE SCALE GENOMIC DNA]</scope>
    <source>
        <strain evidence="2 3">BRFM 1820</strain>
    </source>
</reference>
<name>A0A371CJD8_9APHY</name>
<gene>
    <name evidence="2" type="ORF">OH76DRAFT_1413029</name>
</gene>
<dbReference type="OrthoDB" id="2269034at2759"/>
<evidence type="ECO:0000256" key="1">
    <source>
        <dbReference type="SAM" id="MobiDB-lite"/>
    </source>
</evidence>
<dbReference type="EMBL" id="KZ857559">
    <property type="protein sequence ID" value="RDX40386.1"/>
    <property type="molecule type" value="Genomic_DNA"/>
</dbReference>
<keyword evidence="3" id="KW-1185">Reference proteome</keyword>
<evidence type="ECO:0000313" key="3">
    <source>
        <dbReference type="Proteomes" id="UP000256964"/>
    </source>
</evidence>
<dbReference type="PANTHER" id="PTHR38926:SF5">
    <property type="entry name" value="F-BOX AND LEUCINE-RICH REPEAT PROTEIN 6"/>
    <property type="match status" value="1"/>
</dbReference>
<feature type="compositionally biased region" description="Low complexity" evidence="1">
    <location>
        <begin position="8"/>
        <end position="25"/>
    </location>
</feature>
<dbReference type="Proteomes" id="UP000256964">
    <property type="component" value="Unassembled WGS sequence"/>
</dbReference>
<proteinExistence type="predicted"/>
<protein>
    <submittedName>
        <fullName evidence="2">Uncharacterized protein</fullName>
    </submittedName>
</protein>
<feature type="region of interest" description="Disordered" evidence="1">
    <location>
        <begin position="1"/>
        <end position="27"/>
    </location>
</feature>
<dbReference type="AlphaFoldDB" id="A0A371CJD8"/>
<evidence type="ECO:0000313" key="2">
    <source>
        <dbReference type="EMBL" id="RDX40386.1"/>
    </source>
</evidence>
<dbReference type="PANTHER" id="PTHR38926">
    <property type="entry name" value="F-BOX DOMAIN CONTAINING PROTEIN, EXPRESSED"/>
    <property type="match status" value="1"/>
</dbReference>
<sequence length="621" mass="70390">MPSNPEFATHSPETESSSPASPRTSDYVPPIHRLPNELLVQILTQTWTAGRNWSMPSGSSVRLPSVPLVCSRWRAITVDCPAFWAAGLARNFGQRAAWSNTELRDCAELAALLQRSRPYPVPLWLTRYDAYVTPILRLHLSRLTSLDLTVYERWEFDDFYDIFAVSSFPVLEELACHYPASQANYDDDDYEEYVDTYDTTPLPDDRLPCLRRLTIPGFLLAKTAPASLRHLTVEWDRHESHHIARISQPQDLLSALARCRHLETLAIHHALPEAQAYDHDALPVELPALRSLYIADFGGRIGRVLPLLDVPVSAHVHIRAYDPHLDYSDYEEELECNGLLQMLPPGLRLPYMSWITRIELVFWAARYTHWVAMKCRRGDEEEERICADLLTDSFHPSMIPMDYFNPAMIVDILSGPGTVRTTHLTHLSILHMCNKEGGSDWSWDLLLLASPHLVSLDVQGLHVADVLLALEQASYPANPSRAPCPALESVRAGFECGTDNIEEQYLQQGTFPDVETLIRARVASLARMLRRRDERGAIRLTALEFFDTYYANSPHAYSRQTPDVAPLRATQVPPVPVVEKLLEPLRTLVESDGRVVCGGYRVLDGREHKHNGHREPESNDY</sequence>
<organism evidence="2 3">
    <name type="scientific">Lentinus brumalis</name>
    <dbReference type="NCBI Taxonomy" id="2498619"/>
    <lineage>
        <taxon>Eukaryota</taxon>
        <taxon>Fungi</taxon>
        <taxon>Dikarya</taxon>
        <taxon>Basidiomycota</taxon>
        <taxon>Agaricomycotina</taxon>
        <taxon>Agaricomycetes</taxon>
        <taxon>Polyporales</taxon>
        <taxon>Polyporaceae</taxon>
        <taxon>Lentinus</taxon>
    </lineage>
</organism>
<dbReference type="Gene3D" id="1.20.1280.50">
    <property type="match status" value="1"/>
</dbReference>
<accession>A0A371CJD8</accession>